<dbReference type="EMBL" id="JBKBDE010000003">
    <property type="protein sequence ID" value="MFN6551259.1"/>
    <property type="molecule type" value="Genomic_DNA"/>
</dbReference>
<evidence type="ECO:0000313" key="2">
    <source>
        <dbReference type="EMBL" id="MFN6551259.1"/>
    </source>
</evidence>
<organism evidence="2 3">
    <name type="scientific">Mycolicibacterium septicum</name>
    <dbReference type="NCBI Taxonomy" id="98668"/>
    <lineage>
        <taxon>Bacteria</taxon>
        <taxon>Bacillati</taxon>
        <taxon>Actinomycetota</taxon>
        <taxon>Actinomycetes</taxon>
        <taxon>Mycobacteriales</taxon>
        <taxon>Mycobacteriaceae</taxon>
        <taxon>Mycolicibacterium</taxon>
    </lineage>
</organism>
<dbReference type="RefSeq" id="WP_409549930.1">
    <property type="nucleotide sequence ID" value="NZ_JBKBDE010000003.1"/>
</dbReference>
<accession>A0ABW9LVJ5</accession>
<name>A0ABW9LVJ5_9MYCO</name>
<sequence length="42" mass="4289">MSQSRCNAAKRTAGPFLNGSSNVAAAHRAPELSSAPVAEVFS</sequence>
<gene>
    <name evidence="2" type="ORF">ACK4CP_12710</name>
</gene>
<protein>
    <submittedName>
        <fullName evidence="2">Uncharacterized protein</fullName>
    </submittedName>
</protein>
<feature type="region of interest" description="Disordered" evidence="1">
    <location>
        <begin position="1"/>
        <end position="21"/>
    </location>
</feature>
<proteinExistence type="predicted"/>
<keyword evidence="3" id="KW-1185">Reference proteome</keyword>
<dbReference type="Proteomes" id="UP001635817">
    <property type="component" value="Unassembled WGS sequence"/>
</dbReference>
<comment type="caution">
    <text evidence="2">The sequence shown here is derived from an EMBL/GenBank/DDBJ whole genome shotgun (WGS) entry which is preliminary data.</text>
</comment>
<evidence type="ECO:0000256" key="1">
    <source>
        <dbReference type="SAM" id="MobiDB-lite"/>
    </source>
</evidence>
<evidence type="ECO:0000313" key="3">
    <source>
        <dbReference type="Proteomes" id="UP001635817"/>
    </source>
</evidence>
<reference evidence="2 3" key="1">
    <citation type="submission" date="2024-12" db="EMBL/GenBank/DDBJ databases">
        <title>The coexistence of Mycolicibacterium septicum and Mycolicibacterium nivoides in clinical samples.</title>
        <authorList>
            <person name="Wang C."/>
            <person name="Feng Y."/>
            <person name="Zong Z."/>
        </authorList>
    </citation>
    <scope>NUCLEOTIDE SEQUENCE [LARGE SCALE GENOMIC DNA]</scope>
    <source>
        <strain evidence="2 3">120310</strain>
    </source>
</reference>